<name>A0A081A4N2_PHYNI</name>
<proteinExistence type="predicted"/>
<dbReference type="Proteomes" id="UP000028582">
    <property type="component" value="Unassembled WGS sequence"/>
</dbReference>
<reference evidence="1 2" key="1">
    <citation type="submission" date="2013-11" db="EMBL/GenBank/DDBJ databases">
        <title>The Genome Sequence of Phytophthora parasitica P1976.</title>
        <authorList>
            <consortium name="The Broad Institute Genomics Platform"/>
            <person name="Russ C."/>
            <person name="Tyler B."/>
            <person name="Panabieres F."/>
            <person name="Shan W."/>
            <person name="Tripathy S."/>
            <person name="Grunwald N."/>
            <person name="Machado M."/>
            <person name="Johnson C.S."/>
            <person name="Walker B."/>
            <person name="Young S."/>
            <person name="Zeng Q."/>
            <person name="Gargeya S."/>
            <person name="Fitzgerald M."/>
            <person name="Haas B."/>
            <person name="Abouelleil A."/>
            <person name="Allen A.W."/>
            <person name="Alvarado L."/>
            <person name="Arachchi H.M."/>
            <person name="Berlin A.M."/>
            <person name="Chapman S.B."/>
            <person name="Gainer-Dewar J."/>
            <person name="Goldberg J."/>
            <person name="Griggs A."/>
            <person name="Gujja S."/>
            <person name="Hansen M."/>
            <person name="Howarth C."/>
            <person name="Imamovic A."/>
            <person name="Ireland A."/>
            <person name="Larimer J."/>
            <person name="McCowan C."/>
            <person name="Murphy C."/>
            <person name="Pearson M."/>
            <person name="Poon T.W."/>
            <person name="Priest M."/>
            <person name="Roberts A."/>
            <person name="Saif S."/>
            <person name="Shea T."/>
            <person name="Sisk P."/>
            <person name="Sykes S."/>
            <person name="Wortman J."/>
            <person name="Nusbaum C."/>
            <person name="Birren B."/>
        </authorList>
    </citation>
    <scope>NUCLEOTIDE SEQUENCE [LARGE SCALE GENOMIC DNA]</scope>
    <source>
        <strain evidence="1 2">P1976</strain>
    </source>
</reference>
<dbReference type="EMBL" id="ANJA01001841">
    <property type="protein sequence ID" value="ETO73843.1"/>
    <property type="molecule type" value="Genomic_DNA"/>
</dbReference>
<protein>
    <submittedName>
        <fullName evidence="1">Uncharacterized protein</fullName>
    </submittedName>
</protein>
<evidence type="ECO:0000313" key="1">
    <source>
        <dbReference type="EMBL" id="ETO73843.1"/>
    </source>
</evidence>
<organism evidence="1 2">
    <name type="scientific">Phytophthora nicotianae P1976</name>
    <dbReference type="NCBI Taxonomy" id="1317066"/>
    <lineage>
        <taxon>Eukaryota</taxon>
        <taxon>Sar</taxon>
        <taxon>Stramenopiles</taxon>
        <taxon>Oomycota</taxon>
        <taxon>Peronosporomycetes</taxon>
        <taxon>Peronosporales</taxon>
        <taxon>Peronosporaceae</taxon>
        <taxon>Phytophthora</taxon>
    </lineage>
</organism>
<evidence type="ECO:0000313" key="2">
    <source>
        <dbReference type="Proteomes" id="UP000028582"/>
    </source>
</evidence>
<sequence>MVDEVVTTRALCHKQRQTAAAYKCPLTRFVYIRSCGDCTPAHKHKPRGLLGASLEANR</sequence>
<gene>
    <name evidence="1" type="ORF">F444_10261</name>
</gene>
<comment type="caution">
    <text evidence="1">The sequence shown here is derived from an EMBL/GenBank/DDBJ whole genome shotgun (WGS) entry which is preliminary data.</text>
</comment>
<dbReference type="AlphaFoldDB" id="A0A081A4N2"/>
<accession>A0A081A4N2</accession>